<feature type="active site" evidence="5">
    <location>
        <position position="207"/>
    </location>
</feature>
<sequence>MALAKPRPKKHCRLKPAQNLPLIENKGELYRFKGSFNGFCVVIDNVDDMKKIISMGYFGKASLSRNYPEFRKKSPEIVRNRVFQNRKRNAEGAKCAPQKVIVVPDSDSESEDIADYFTNLKPEYQLDCSGIAETVNLGLEEAFFLAAALNCLDIRHDGKILGLEEAWGLFQQSDKWFVINYIVYYHFRTKNWVVKPGIKFGGDFLLYKQGPPFYHASYVVIIHVVDENLDKIERLSRRSMNNLCLMGLNRLCETAAKELLICEIIWPQTQPNQVHFQDLSNFTIKETIMKRWIFSLKKPQATTSKQT</sequence>
<accession>A0AA38M712</accession>
<dbReference type="InterPro" id="IPR036167">
    <property type="entry name" value="tRNA_intron_Endo_cat-like_sf"/>
</dbReference>
<dbReference type="PANTHER" id="PTHR21227">
    <property type="entry name" value="TRNA-SPLICING ENDONUCLEASE SUBUNIT SEN2"/>
    <property type="match status" value="1"/>
</dbReference>
<protein>
    <recommendedName>
        <fullName evidence="4">tRNA-splicing endonuclease subunit Sen2</fullName>
        <ecNumber evidence="4">4.6.1.16</ecNumber>
    </recommendedName>
</protein>
<keyword evidence="2 4" id="KW-0819">tRNA processing</keyword>
<evidence type="ECO:0000313" key="7">
    <source>
        <dbReference type="EMBL" id="KAJ3645022.1"/>
    </source>
</evidence>
<dbReference type="PIRSF" id="PIRSF011789">
    <property type="entry name" value="tRNA_splic_SEN2"/>
    <property type="match status" value="1"/>
</dbReference>
<dbReference type="Proteomes" id="UP001168821">
    <property type="component" value="Unassembled WGS sequence"/>
</dbReference>
<evidence type="ECO:0000256" key="5">
    <source>
        <dbReference type="PIRSR" id="PIRSR011789-1"/>
    </source>
</evidence>
<comment type="similarity">
    <text evidence="1 4">Belongs to the tRNA-intron endonuclease family.</text>
</comment>
<dbReference type="NCBIfam" id="TIGR00324">
    <property type="entry name" value="endA"/>
    <property type="match status" value="1"/>
</dbReference>
<dbReference type="Pfam" id="PF01974">
    <property type="entry name" value="tRNA_int_endo"/>
    <property type="match status" value="1"/>
</dbReference>
<dbReference type="GO" id="GO:0003676">
    <property type="term" value="F:nucleic acid binding"/>
    <property type="evidence" value="ECO:0007669"/>
    <property type="project" value="InterPro"/>
</dbReference>
<dbReference type="GO" id="GO:0005737">
    <property type="term" value="C:cytoplasm"/>
    <property type="evidence" value="ECO:0007669"/>
    <property type="project" value="TreeGrafter"/>
</dbReference>
<dbReference type="CDD" id="cd22363">
    <property type="entry name" value="tRNA-intron_lyase_C"/>
    <property type="match status" value="1"/>
</dbReference>
<evidence type="ECO:0000256" key="4">
    <source>
        <dbReference type="PIRNR" id="PIRNR011789"/>
    </source>
</evidence>
<dbReference type="Gene3D" id="3.40.1350.10">
    <property type="match status" value="1"/>
</dbReference>
<evidence type="ECO:0000313" key="8">
    <source>
        <dbReference type="Proteomes" id="UP001168821"/>
    </source>
</evidence>
<evidence type="ECO:0000256" key="2">
    <source>
        <dbReference type="ARBA" id="ARBA00022694"/>
    </source>
</evidence>
<evidence type="ECO:0000256" key="1">
    <source>
        <dbReference type="ARBA" id="ARBA00008078"/>
    </source>
</evidence>
<feature type="domain" description="tRNA intron endonuclease catalytic" evidence="6">
    <location>
        <begin position="177"/>
        <end position="230"/>
    </location>
</feature>
<feature type="active site" evidence="5">
    <location>
        <position position="215"/>
    </location>
</feature>
<dbReference type="PANTHER" id="PTHR21227:SF0">
    <property type="entry name" value="TRNA-SPLICING ENDONUCLEASE SUBUNIT SEN2"/>
    <property type="match status" value="1"/>
</dbReference>
<comment type="caution">
    <text evidence="7">The sequence shown here is derived from an EMBL/GenBank/DDBJ whole genome shotgun (WGS) entry which is preliminary data.</text>
</comment>
<keyword evidence="8" id="KW-1185">Reference proteome</keyword>
<name>A0AA38M712_9CUCU</name>
<dbReference type="InterPro" id="IPR011856">
    <property type="entry name" value="tRNA_endonuc-like_dom_sf"/>
</dbReference>
<organism evidence="7 8">
    <name type="scientific">Zophobas morio</name>
    <dbReference type="NCBI Taxonomy" id="2755281"/>
    <lineage>
        <taxon>Eukaryota</taxon>
        <taxon>Metazoa</taxon>
        <taxon>Ecdysozoa</taxon>
        <taxon>Arthropoda</taxon>
        <taxon>Hexapoda</taxon>
        <taxon>Insecta</taxon>
        <taxon>Pterygota</taxon>
        <taxon>Neoptera</taxon>
        <taxon>Endopterygota</taxon>
        <taxon>Coleoptera</taxon>
        <taxon>Polyphaga</taxon>
        <taxon>Cucujiformia</taxon>
        <taxon>Tenebrionidae</taxon>
        <taxon>Zophobas</taxon>
    </lineage>
</organism>
<dbReference type="AlphaFoldDB" id="A0AA38M712"/>
<dbReference type="GO" id="GO:0000213">
    <property type="term" value="F:tRNA-intron lyase activity"/>
    <property type="evidence" value="ECO:0007669"/>
    <property type="project" value="UniProtKB-UniRule"/>
</dbReference>
<feature type="active site" evidence="5">
    <location>
        <position position="257"/>
    </location>
</feature>
<dbReference type="GO" id="GO:0000214">
    <property type="term" value="C:tRNA-intron endonuclease complex"/>
    <property type="evidence" value="ECO:0007669"/>
    <property type="project" value="UniProtKB-UniRule"/>
</dbReference>
<dbReference type="EMBL" id="JALNTZ010000007">
    <property type="protein sequence ID" value="KAJ3645022.1"/>
    <property type="molecule type" value="Genomic_DNA"/>
</dbReference>
<keyword evidence="3 4" id="KW-0456">Lyase</keyword>
<comment type="function">
    <text evidence="4">Constitutes one of the two catalytic subunit of the tRNA-splicing endonuclease complex, a complex responsible for identification and cleavage of the splice sites in pre-tRNA. It cleaves pre-tRNA at the 5'- and 3'-splice sites to release the intron. The products are an intron and two tRNA half-molecules bearing 2',3'-cyclic phosphate and 5'-OH termini. There are no conserved sequences at the splice sites, but the intron is invariably located at the same site in the gene, placing the splice sites an invariant distance from the constant structural features of the tRNA body.</text>
</comment>
<dbReference type="EC" id="4.6.1.16" evidence="4"/>
<dbReference type="SUPFAM" id="SSF53032">
    <property type="entry name" value="tRNA-intron endonuclease catalytic domain-like"/>
    <property type="match status" value="1"/>
</dbReference>
<gene>
    <name evidence="7" type="ORF">Zmor_022715</name>
</gene>
<evidence type="ECO:0000256" key="3">
    <source>
        <dbReference type="ARBA" id="ARBA00023239"/>
    </source>
</evidence>
<dbReference type="InterPro" id="IPR016589">
    <property type="entry name" value="tRNA_splic_SEN2"/>
</dbReference>
<reference evidence="7" key="1">
    <citation type="journal article" date="2023" name="G3 (Bethesda)">
        <title>Whole genome assemblies of Zophobas morio and Tenebrio molitor.</title>
        <authorList>
            <person name="Kaur S."/>
            <person name="Stinson S.A."/>
            <person name="diCenzo G.C."/>
        </authorList>
    </citation>
    <scope>NUCLEOTIDE SEQUENCE</scope>
    <source>
        <strain evidence="7">QUZm001</strain>
    </source>
</reference>
<proteinExistence type="inferred from homology"/>
<dbReference type="GO" id="GO:0000379">
    <property type="term" value="P:tRNA-type intron splice site recognition and cleavage"/>
    <property type="evidence" value="ECO:0007669"/>
    <property type="project" value="TreeGrafter"/>
</dbReference>
<dbReference type="InterPro" id="IPR006677">
    <property type="entry name" value="tRNA_intron_Endonuc_cat-like"/>
</dbReference>
<dbReference type="InterPro" id="IPR006676">
    <property type="entry name" value="tRNA_splic"/>
</dbReference>
<evidence type="ECO:0000259" key="6">
    <source>
        <dbReference type="Pfam" id="PF01974"/>
    </source>
</evidence>